<feature type="domain" description="GS catalytic" evidence="6">
    <location>
        <begin position="149"/>
        <end position="465"/>
    </location>
</feature>
<name>A0A6L7GWH5_9ACTN</name>
<dbReference type="Gene3D" id="3.30.590.10">
    <property type="entry name" value="Glutamine synthetase/guanido kinase, catalytic domain"/>
    <property type="match status" value="1"/>
</dbReference>
<dbReference type="GO" id="GO:0006542">
    <property type="term" value="P:glutamine biosynthetic process"/>
    <property type="evidence" value="ECO:0007669"/>
    <property type="project" value="InterPro"/>
</dbReference>
<feature type="region of interest" description="Disordered" evidence="5">
    <location>
        <begin position="1"/>
        <end position="39"/>
    </location>
</feature>
<dbReference type="InterPro" id="IPR014746">
    <property type="entry name" value="Gln_synth/guanido_kin_cat_dom"/>
</dbReference>
<dbReference type="PROSITE" id="PS51987">
    <property type="entry name" value="GS_CATALYTIC"/>
    <property type="match status" value="1"/>
</dbReference>
<dbReference type="InterPro" id="IPR036651">
    <property type="entry name" value="Gln_synt_N_sf"/>
</dbReference>
<dbReference type="PANTHER" id="PTHR43785:SF12">
    <property type="entry name" value="TYPE-1 GLUTAMINE SYNTHETASE 2"/>
    <property type="match status" value="1"/>
</dbReference>
<dbReference type="Proteomes" id="UP000475545">
    <property type="component" value="Unassembled WGS sequence"/>
</dbReference>
<evidence type="ECO:0000256" key="2">
    <source>
        <dbReference type="ARBA" id="ARBA00022598"/>
    </source>
</evidence>
<evidence type="ECO:0000256" key="3">
    <source>
        <dbReference type="PROSITE-ProRule" id="PRU01331"/>
    </source>
</evidence>
<gene>
    <name evidence="7" type="ORF">GIY30_21070</name>
</gene>
<evidence type="ECO:0000259" key="6">
    <source>
        <dbReference type="PROSITE" id="PS51987"/>
    </source>
</evidence>
<evidence type="ECO:0000256" key="5">
    <source>
        <dbReference type="SAM" id="MobiDB-lite"/>
    </source>
</evidence>
<accession>A0A6L7GWH5</accession>
<reference evidence="7 8" key="1">
    <citation type="submission" date="2019-11" db="EMBL/GenBank/DDBJ databases">
        <title>Gordonia sp. nov., a novel actinobacterium isolated from mangrove soil in Hainan.</title>
        <authorList>
            <person name="Huang X."/>
            <person name="Xie Y."/>
            <person name="Chu X."/>
            <person name="Xiao K."/>
        </authorList>
    </citation>
    <scope>NUCLEOTIDE SEQUENCE [LARGE SCALE GENOMIC DNA]</scope>
    <source>
        <strain evidence="7 8">HNM0687</strain>
    </source>
</reference>
<keyword evidence="2" id="KW-0436">Ligase</keyword>
<evidence type="ECO:0000313" key="8">
    <source>
        <dbReference type="Proteomes" id="UP000475545"/>
    </source>
</evidence>
<organism evidence="7 8">
    <name type="scientific">Gordonia mangrovi</name>
    <dbReference type="NCBI Taxonomy" id="2665643"/>
    <lineage>
        <taxon>Bacteria</taxon>
        <taxon>Bacillati</taxon>
        <taxon>Actinomycetota</taxon>
        <taxon>Actinomycetes</taxon>
        <taxon>Mycobacteriales</taxon>
        <taxon>Gordoniaceae</taxon>
        <taxon>Gordonia</taxon>
    </lineage>
</organism>
<dbReference type="InterPro" id="IPR008146">
    <property type="entry name" value="Gln_synth_cat_dom"/>
</dbReference>
<keyword evidence="8" id="KW-1185">Reference proteome</keyword>
<dbReference type="EMBL" id="WMBR01000007">
    <property type="protein sequence ID" value="MXP23832.1"/>
    <property type="molecule type" value="Genomic_DNA"/>
</dbReference>
<dbReference type="AlphaFoldDB" id="A0A6L7GWH5"/>
<comment type="similarity">
    <text evidence="1 3 4">Belongs to the glutamine synthetase family.</text>
</comment>
<sequence>MRTRHPSARRREEPLHTQSLDARSHECGVTDRTGESADSHVLPAGAGSAALLFPDINGNLRGKLVVPSELESESARTVGLPTTDLLLAVDPVDEPITTLTDIGITAGSKDLLLKPDTASVRRMPWLNDDAYLVLGDLNNTDGSTCEVSPRGVLRRALTALSECGLQIMAAFEFEFRLFRADSWEPATSGLSYSMAPLAQVADFVATFRSYAEAMRLGLSVVHSEGAPGLIEVNVDPAVGLDAADIAALLRTAATEAARRHDLRACFMSKPIAREEGSSAHVHFSFWNEGGDNALRGAVDDAHDEFYRRCASGIVQHLPAMSVIYNPTINSFKRLVPGYFAPVTAGCGPDDRSFALRALLRGPRSSRFELRRPGADCNPYLTLAAIAASAYLGLVDTVVPARDELDRHDAPLPNSLESAVSEFRRRDSRLDDVLGARFCRHYLHTREWELHAWQDAVSEWERQRYA</sequence>
<dbReference type="SMART" id="SM01230">
    <property type="entry name" value="Gln-synt_C"/>
    <property type="match status" value="1"/>
</dbReference>
<dbReference type="Pfam" id="PF00120">
    <property type="entry name" value="Gln-synt_C"/>
    <property type="match status" value="1"/>
</dbReference>
<proteinExistence type="inferred from homology"/>
<evidence type="ECO:0000256" key="4">
    <source>
        <dbReference type="RuleBase" id="RU000384"/>
    </source>
</evidence>
<dbReference type="SUPFAM" id="SSF54368">
    <property type="entry name" value="Glutamine synthetase, N-terminal domain"/>
    <property type="match status" value="1"/>
</dbReference>
<dbReference type="PANTHER" id="PTHR43785">
    <property type="entry name" value="GAMMA-GLUTAMYLPUTRESCINE SYNTHETASE"/>
    <property type="match status" value="1"/>
</dbReference>
<evidence type="ECO:0000256" key="1">
    <source>
        <dbReference type="ARBA" id="ARBA00009897"/>
    </source>
</evidence>
<comment type="caution">
    <text evidence="7">The sequence shown here is derived from an EMBL/GenBank/DDBJ whole genome shotgun (WGS) entry which is preliminary data.</text>
</comment>
<feature type="compositionally biased region" description="Basic and acidic residues" evidence="5">
    <location>
        <begin position="22"/>
        <end position="38"/>
    </location>
</feature>
<dbReference type="Gene3D" id="3.10.20.70">
    <property type="entry name" value="Glutamine synthetase, N-terminal domain"/>
    <property type="match status" value="1"/>
</dbReference>
<evidence type="ECO:0000313" key="7">
    <source>
        <dbReference type="EMBL" id="MXP23832.1"/>
    </source>
</evidence>
<protein>
    <submittedName>
        <fullName evidence="7">Glutamine synthetase</fullName>
    </submittedName>
</protein>
<dbReference type="GO" id="GO:0004356">
    <property type="term" value="F:glutamine synthetase activity"/>
    <property type="evidence" value="ECO:0007669"/>
    <property type="project" value="InterPro"/>
</dbReference>
<dbReference type="SUPFAM" id="SSF55931">
    <property type="entry name" value="Glutamine synthetase/guanido kinase"/>
    <property type="match status" value="1"/>
</dbReference>